<sequence length="959" mass="109543">MQKEMVNSPCGDHNESIGNKQTYSTDSFDEEGRKMMVDGEVKSVKEDSEGNMDNQESGKGTTSEQLTPLIAKDYNSAKKDASFIANDFTEEKEGGAKKRKTAKRGSAAGKNRVSYEENLPSAEMERGYALPRRKSSRYAQMRIKNIDAQYLELDEACKRRRKGSITERMVKDSLKGRSGKAQPNLEDNDSPIKSKKTRRGEKRTLTEDIEEEDKDEKVNGNAVSAHGLRRRKSNNVCSLSGPKIRKDEDGNEFESNMCHQCQRNDKGMVVRCTNCKTKRYCLPCMATWYPGMTQEAFAEKCPVCLKNCNCKSCLRLEGSIRELKGIRVEFSKDECVQYSKYILQVLLPFLRQCNAQQIREKETEAMIHGVASSILELQKVNCPFDERMNCGNCKTCIVDFHRSCANCSYNLCLACFQELRNESSKGGPNAKRTSKKAKRFIESGRIVCPTCNVESLELRHLLGENYISELLAKAEEIGMKLNLDDMPKSSPECCACLKTIDGEDIGRSYNVRKAASREGSDDNVLYNPVAAKNIEDEDLKHFQWHWGKGEPVIVSNVLETTFGLSWEPMVMWRAFRQLRSQNEIIAVNCLDWSEVNVNIHQFFKEYMDLPFESGWPKILKLSNWPTSDSFEERLPRHDAEFKHLLPFKTYTNPLHGYLNLATKWPSEFLKPNMGPKACIAYGIHLELGRGDSVTKLHFDTSDSVNVLTHTQGINLTPESLSTLKKVRMKHAIHDENYRMMADMAEKKETEIQKLTEDCSMLGKRKNFTCEKPEKKWYTDGTVGDFKNGDEAQQGKDPRGNDCAEFEESDGGALWDIFRREDVPKLEEYIREQFKEFGHIYTCQDTQVVHPIHDQCFYLTIEHKKRLKQEYGVEPWTFVQILGDAVFIPAGCPYQVRNLKSCTNVALGFVSPESFSQCVRLTEEIRSLPQNHSEKEDKVEVKKMMVYAVAHALRTLDMHD</sequence>
<dbReference type="GO" id="GO:0046872">
    <property type="term" value="F:metal ion binding"/>
    <property type="evidence" value="ECO:0007669"/>
    <property type="project" value="UniProtKB-KW"/>
</dbReference>
<comment type="similarity">
    <text evidence="2">Belongs to the JARID1 histone demethylase family.</text>
</comment>
<evidence type="ECO:0000256" key="5">
    <source>
        <dbReference type="SAM" id="Coils"/>
    </source>
</evidence>
<feature type="compositionally biased region" description="Basic and acidic residues" evidence="6">
    <location>
        <begin position="164"/>
        <end position="175"/>
    </location>
</feature>
<keyword evidence="5" id="KW-0175">Coiled coil</keyword>
<dbReference type="Pfam" id="PF02373">
    <property type="entry name" value="JmjC"/>
    <property type="match status" value="1"/>
</dbReference>
<feature type="compositionally biased region" description="Basic and acidic residues" evidence="6">
    <location>
        <begin position="786"/>
        <end position="800"/>
    </location>
</feature>
<dbReference type="EMBL" id="CAMAPF010000018">
    <property type="protein sequence ID" value="CAH9070932.1"/>
    <property type="molecule type" value="Genomic_DNA"/>
</dbReference>
<evidence type="ECO:0000256" key="3">
    <source>
        <dbReference type="ARBA" id="ARBA00022723"/>
    </source>
</evidence>
<feature type="coiled-coil region" evidence="5">
    <location>
        <begin position="737"/>
        <end position="764"/>
    </location>
</feature>
<keyword evidence="3" id="KW-0479">Metal-binding</keyword>
<dbReference type="GO" id="GO:0000118">
    <property type="term" value="C:histone deacetylase complex"/>
    <property type="evidence" value="ECO:0007669"/>
    <property type="project" value="TreeGrafter"/>
</dbReference>
<organism evidence="8 9">
    <name type="scientific">Cuscuta epithymum</name>
    <dbReference type="NCBI Taxonomy" id="186058"/>
    <lineage>
        <taxon>Eukaryota</taxon>
        <taxon>Viridiplantae</taxon>
        <taxon>Streptophyta</taxon>
        <taxon>Embryophyta</taxon>
        <taxon>Tracheophyta</taxon>
        <taxon>Spermatophyta</taxon>
        <taxon>Magnoliopsida</taxon>
        <taxon>eudicotyledons</taxon>
        <taxon>Gunneridae</taxon>
        <taxon>Pentapetalae</taxon>
        <taxon>asterids</taxon>
        <taxon>lamiids</taxon>
        <taxon>Solanales</taxon>
        <taxon>Convolvulaceae</taxon>
        <taxon>Cuscuteae</taxon>
        <taxon>Cuscuta</taxon>
        <taxon>Cuscuta subgen. Cuscuta</taxon>
    </lineage>
</organism>
<dbReference type="GO" id="GO:0032454">
    <property type="term" value="F:histone H3K9 demethylase activity"/>
    <property type="evidence" value="ECO:0007669"/>
    <property type="project" value="InterPro"/>
</dbReference>
<dbReference type="Gene3D" id="2.60.120.650">
    <property type="entry name" value="Cupin"/>
    <property type="match status" value="1"/>
</dbReference>
<feature type="region of interest" description="Disordered" evidence="6">
    <location>
        <begin position="1"/>
        <end position="67"/>
    </location>
</feature>
<accession>A0AAV0C7W7</accession>
<evidence type="ECO:0000256" key="4">
    <source>
        <dbReference type="ARBA" id="ARBA00023242"/>
    </source>
</evidence>
<feature type="compositionally biased region" description="Polar residues" evidence="6">
    <location>
        <begin position="16"/>
        <end position="26"/>
    </location>
</feature>
<dbReference type="Proteomes" id="UP001152523">
    <property type="component" value="Unassembled WGS sequence"/>
</dbReference>
<feature type="region of interest" description="Disordered" evidence="6">
    <location>
        <begin position="91"/>
        <end position="128"/>
    </location>
</feature>
<feature type="region of interest" description="Disordered" evidence="6">
    <location>
        <begin position="780"/>
        <end position="800"/>
    </location>
</feature>
<evidence type="ECO:0000259" key="7">
    <source>
        <dbReference type="PROSITE" id="PS51184"/>
    </source>
</evidence>
<keyword evidence="4" id="KW-0539">Nucleus</keyword>
<comment type="caution">
    <text evidence="8">The sequence shown here is derived from an EMBL/GenBank/DDBJ whole genome shotgun (WGS) entry which is preliminary data.</text>
</comment>
<dbReference type="SUPFAM" id="SSF51197">
    <property type="entry name" value="Clavaminate synthase-like"/>
    <property type="match status" value="1"/>
</dbReference>
<evidence type="ECO:0000256" key="6">
    <source>
        <dbReference type="SAM" id="MobiDB-lite"/>
    </source>
</evidence>
<feature type="region of interest" description="Disordered" evidence="6">
    <location>
        <begin position="164"/>
        <end position="226"/>
    </location>
</feature>
<evidence type="ECO:0000313" key="8">
    <source>
        <dbReference type="EMBL" id="CAH9070932.1"/>
    </source>
</evidence>
<evidence type="ECO:0000256" key="2">
    <source>
        <dbReference type="ARBA" id="ARBA00006801"/>
    </source>
</evidence>
<dbReference type="InterPro" id="IPR003347">
    <property type="entry name" value="JmjC_dom"/>
</dbReference>
<proteinExistence type="inferred from homology"/>
<dbReference type="PROSITE" id="PS51184">
    <property type="entry name" value="JMJC"/>
    <property type="match status" value="1"/>
</dbReference>
<keyword evidence="9" id="KW-1185">Reference proteome</keyword>
<feature type="compositionally biased region" description="Basic and acidic residues" evidence="6">
    <location>
        <begin position="30"/>
        <end position="48"/>
    </location>
</feature>
<dbReference type="PANTHER" id="PTHR12549">
    <property type="entry name" value="JMJC DOMAIN-CONTAINING HISTONE DEMETHYLATION PROTEIN"/>
    <property type="match status" value="1"/>
</dbReference>
<evidence type="ECO:0000256" key="1">
    <source>
        <dbReference type="ARBA" id="ARBA00004123"/>
    </source>
</evidence>
<dbReference type="SMART" id="SM00558">
    <property type="entry name" value="JmjC"/>
    <property type="match status" value="1"/>
</dbReference>
<feature type="compositionally biased region" description="Polar residues" evidence="6">
    <location>
        <begin position="51"/>
        <end position="66"/>
    </location>
</feature>
<comment type="subcellular location">
    <subcellularLocation>
        <location evidence="1">Nucleus</location>
    </subcellularLocation>
</comment>
<reference evidence="8" key="1">
    <citation type="submission" date="2022-07" db="EMBL/GenBank/DDBJ databases">
        <authorList>
            <person name="Macas J."/>
            <person name="Novak P."/>
            <person name="Neumann P."/>
        </authorList>
    </citation>
    <scope>NUCLEOTIDE SEQUENCE</scope>
</reference>
<dbReference type="GO" id="GO:0006357">
    <property type="term" value="P:regulation of transcription by RNA polymerase II"/>
    <property type="evidence" value="ECO:0007669"/>
    <property type="project" value="TreeGrafter"/>
</dbReference>
<protein>
    <recommendedName>
        <fullName evidence="7">JmjC domain-containing protein</fullName>
    </recommendedName>
</protein>
<dbReference type="GO" id="GO:0000785">
    <property type="term" value="C:chromatin"/>
    <property type="evidence" value="ECO:0007669"/>
    <property type="project" value="TreeGrafter"/>
</dbReference>
<dbReference type="GO" id="GO:0003712">
    <property type="term" value="F:transcription coregulator activity"/>
    <property type="evidence" value="ECO:0007669"/>
    <property type="project" value="TreeGrafter"/>
</dbReference>
<evidence type="ECO:0000313" key="9">
    <source>
        <dbReference type="Proteomes" id="UP001152523"/>
    </source>
</evidence>
<dbReference type="GO" id="GO:0031490">
    <property type="term" value="F:chromatin DNA binding"/>
    <property type="evidence" value="ECO:0007669"/>
    <property type="project" value="TreeGrafter"/>
</dbReference>
<dbReference type="PANTHER" id="PTHR12549:SF11">
    <property type="entry name" value="LYSINE-SPECIFIC DEMETHYLASE JMJ25"/>
    <property type="match status" value="1"/>
</dbReference>
<dbReference type="AlphaFoldDB" id="A0AAV0C7W7"/>
<feature type="domain" description="JmjC" evidence="7">
    <location>
        <begin position="653"/>
        <end position="925"/>
    </location>
</feature>
<name>A0AAV0C7W7_9ASTE</name>
<gene>
    <name evidence="8" type="ORF">CEPIT_LOCUS3659</name>
</gene>
<dbReference type="InterPro" id="IPR045109">
    <property type="entry name" value="LSDs-like"/>
</dbReference>